<proteinExistence type="predicted"/>
<evidence type="ECO:0000313" key="2">
    <source>
        <dbReference type="Proteomes" id="UP000569202"/>
    </source>
</evidence>
<comment type="caution">
    <text evidence="1">The sequence shown here is derived from an EMBL/GenBank/DDBJ whole genome shotgun (WGS) entry which is preliminary data.</text>
</comment>
<sequence length="436" mass="49909">MSKLKKLIKNPELFLNDFIQKRNIDTSSISSIARTTLSKNFFNVKSKEIVDKKATLITSHTKLFTKTIHLLHTGEGLTHGPSHLEQWIGSFTRSDDSFAILIRNKALFDWAFDKYPELSIVYARGANDVENILNKLPFLLAIYYFSNTGNLIHTLRYNRYKHIFLGHGDSDKAASAHKFFRVYDEIWVSGQAHIDRFKNSNFNVDHIKFIKIGRPNLKNILSHQLKLESKDSSKVKRIIYLPTWEGVYEENNYSSVHLSCVMLNEVLKKFNYNLSIKFHPVMGSRDKTLKALPNEVSEAFVNNREQVSVFDKTVPLDSFIGSGDAFICDISAAVSECIATLAPVFLYMPNDRKIEISNSNMNYSDYTYTFSNIEQLLGLIDSVIVKGSDPLAEMRYKALDYLLTIDATLNDEFLNQLKIISKDSTLLNNDRSRVIQ</sequence>
<reference evidence="1 2" key="1">
    <citation type="submission" date="2020-04" db="EMBL/GenBank/DDBJ databases">
        <title>Acinetobacter Taxon 24.</title>
        <authorList>
            <person name="Nemec A."/>
            <person name="Radolfova-Krizova L."/>
            <person name="Higgins P.G."/>
            <person name="Spanelova P."/>
        </authorList>
    </citation>
    <scope>NUCLEOTIDE SEQUENCE [LARGE SCALE GENOMIC DNA]</scope>
    <source>
        <strain evidence="1 2">ANC 5380</strain>
    </source>
</reference>
<organism evidence="1 2">
    <name type="scientific">Acinetobacter terrae</name>
    <dbReference type="NCBI Taxonomy" id="2731247"/>
    <lineage>
        <taxon>Bacteria</taxon>
        <taxon>Pseudomonadati</taxon>
        <taxon>Pseudomonadota</taxon>
        <taxon>Gammaproteobacteria</taxon>
        <taxon>Moraxellales</taxon>
        <taxon>Moraxellaceae</taxon>
        <taxon>Acinetobacter</taxon>
        <taxon>Acinetobacter Taxon 24</taxon>
    </lineage>
</organism>
<protein>
    <recommendedName>
        <fullName evidence="3">CDP-glycerol--glycerophosphate glycerophosphotransferase</fullName>
    </recommendedName>
</protein>
<evidence type="ECO:0008006" key="3">
    <source>
        <dbReference type="Google" id="ProtNLM"/>
    </source>
</evidence>
<gene>
    <name evidence="1" type="ORF">HLH17_02665</name>
</gene>
<evidence type="ECO:0000313" key="1">
    <source>
        <dbReference type="EMBL" id="NNH76602.1"/>
    </source>
</evidence>
<dbReference type="AlphaFoldDB" id="A0A7Y2RDA9"/>
<dbReference type="Proteomes" id="UP000569202">
    <property type="component" value="Unassembled WGS sequence"/>
</dbReference>
<accession>A0A7Y2RDA9</accession>
<dbReference type="InterPro" id="IPR043148">
    <property type="entry name" value="TagF_C"/>
</dbReference>
<dbReference type="Gene3D" id="3.40.50.12580">
    <property type="match status" value="1"/>
</dbReference>
<name>A0A7Y2RDA9_9GAMM</name>
<dbReference type="RefSeq" id="WP_171539773.1">
    <property type="nucleotide sequence ID" value="NZ_JABERL010000007.1"/>
</dbReference>
<dbReference type="EMBL" id="JABERL010000007">
    <property type="protein sequence ID" value="NNH76602.1"/>
    <property type="molecule type" value="Genomic_DNA"/>
</dbReference>